<keyword evidence="3" id="KW-1185">Reference proteome</keyword>
<dbReference type="EMBL" id="VCDN01000025">
    <property type="protein sequence ID" value="MDX7987217.1"/>
    <property type="molecule type" value="Genomic_DNA"/>
</dbReference>
<organism evidence="2 3">
    <name type="scientific">Xenorhabdus santafensis</name>
    <dbReference type="NCBI Taxonomy" id="2582833"/>
    <lineage>
        <taxon>Bacteria</taxon>
        <taxon>Pseudomonadati</taxon>
        <taxon>Pseudomonadota</taxon>
        <taxon>Gammaproteobacteria</taxon>
        <taxon>Enterobacterales</taxon>
        <taxon>Morganellaceae</taxon>
        <taxon>Xenorhabdus</taxon>
    </lineage>
</organism>
<reference evidence="3" key="1">
    <citation type="journal article" date="2024" name="Toxins">
        <title>Genome Sequence Analysis of Native Xenorhabdus Strains Isolated from Entomopathogenic Nematodes in Argentina.</title>
        <authorList>
            <person name="Palma L."/>
            <person name="Frizzo L."/>
            <person name="Kaiser S."/>
            <person name="Berry C."/>
            <person name="Caballero P."/>
            <person name="Bode H.B."/>
            <person name="Del Valle E.E."/>
        </authorList>
    </citation>
    <scope>NUCLEOTIDE SEQUENCE [LARGE SCALE GENOMIC DNA]</scope>
    <source>
        <strain evidence="3">12</strain>
    </source>
</reference>
<gene>
    <name evidence="2" type="ORF">FE392_07710</name>
</gene>
<evidence type="ECO:0000313" key="2">
    <source>
        <dbReference type="EMBL" id="MDX7987217.1"/>
    </source>
</evidence>
<dbReference type="InterPro" id="IPR041576">
    <property type="entry name" value="Evf"/>
</dbReference>
<proteinExistence type="predicted"/>
<name>A0ABU4S8U2_9GAMM</name>
<dbReference type="RefSeq" id="WP_319929650.1">
    <property type="nucleotide sequence ID" value="NZ_VCDN01000025.1"/>
</dbReference>
<feature type="domain" description="Virulence factor Evf" evidence="1">
    <location>
        <begin position="41"/>
        <end position="275"/>
    </location>
</feature>
<dbReference type="Proteomes" id="UP001271890">
    <property type="component" value="Unassembled WGS sequence"/>
</dbReference>
<dbReference type="Pfam" id="PF18270">
    <property type="entry name" value="Evf"/>
    <property type="match status" value="1"/>
</dbReference>
<evidence type="ECO:0000313" key="3">
    <source>
        <dbReference type="Proteomes" id="UP001271890"/>
    </source>
</evidence>
<comment type="caution">
    <text evidence="2">The sequence shown here is derived from an EMBL/GenBank/DDBJ whole genome shotgun (WGS) entry which is preliminary data.</text>
</comment>
<evidence type="ECO:0000259" key="1">
    <source>
        <dbReference type="Pfam" id="PF18270"/>
    </source>
</evidence>
<accession>A0ABU4S8U2</accession>
<protein>
    <recommendedName>
        <fullName evidence="1">Virulence factor Evf domain-containing protein</fullName>
    </recommendedName>
</protein>
<sequence length="280" mass="31844">MDIKTDKTHKDYLSHIQQADQFFSTEFKFNKNKKYSLEDYQFSDTDGLIQFVITSQLTDKSQVIQQLDHIKKTQVALSSIATDYITKYTDAHGKQFKTDIQFWSDVIAKLPLMSIKNIETQTYHHDMVGVSIAANLLQLIMDIVLSTHSPGMKSFANFLQKQGDAIRMGLEQNDDYYSTLTLASVIEAVGMDGQVIYIPKIKLYKIDFDKSNSEMTSNCASNKNVNVAFTYTSCVALFDYQALEDPQIKTAFNNFILKHKISSIEDSDSFFSGEFKPTSN</sequence>